<evidence type="ECO:0008006" key="3">
    <source>
        <dbReference type="Google" id="ProtNLM"/>
    </source>
</evidence>
<protein>
    <recommendedName>
        <fullName evidence="3">Mandelate racemase</fullName>
    </recommendedName>
</protein>
<name>A0ABV6DCJ0_9HYPH</name>
<dbReference type="RefSeq" id="WP_378074756.1">
    <property type="nucleotide sequence ID" value="NZ_JBHLXD010000049.1"/>
</dbReference>
<accession>A0ABV6DCJ0</accession>
<reference evidence="1 2" key="1">
    <citation type="submission" date="2024-09" db="EMBL/GenBank/DDBJ databases">
        <authorList>
            <person name="Sun Q."/>
            <person name="Mori K."/>
        </authorList>
    </citation>
    <scope>NUCLEOTIDE SEQUENCE [LARGE SCALE GENOMIC DNA]</scope>
    <source>
        <strain evidence="1 2">CCM 8543</strain>
    </source>
</reference>
<dbReference type="EMBL" id="JBHLXD010000049">
    <property type="protein sequence ID" value="MFC0210374.1"/>
    <property type="molecule type" value="Genomic_DNA"/>
</dbReference>
<organism evidence="1 2">
    <name type="scientific">Chelativorans intermedius</name>
    <dbReference type="NCBI Taxonomy" id="515947"/>
    <lineage>
        <taxon>Bacteria</taxon>
        <taxon>Pseudomonadati</taxon>
        <taxon>Pseudomonadota</taxon>
        <taxon>Alphaproteobacteria</taxon>
        <taxon>Hyphomicrobiales</taxon>
        <taxon>Phyllobacteriaceae</taxon>
        <taxon>Chelativorans</taxon>
    </lineage>
</organism>
<feature type="non-terminal residue" evidence="1">
    <location>
        <position position="1"/>
    </location>
</feature>
<comment type="caution">
    <text evidence="1">The sequence shown here is derived from an EMBL/GenBank/DDBJ whole genome shotgun (WGS) entry which is preliminary data.</text>
</comment>
<dbReference type="Proteomes" id="UP001589755">
    <property type="component" value="Unassembled WGS sequence"/>
</dbReference>
<dbReference type="SUPFAM" id="SSF51604">
    <property type="entry name" value="Enolase C-terminal domain-like"/>
    <property type="match status" value="1"/>
</dbReference>
<evidence type="ECO:0000313" key="1">
    <source>
        <dbReference type="EMBL" id="MFC0210374.1"/>
    </source>
</evidence>
<gene>
    <name evidence="1" type="ORF">ACFFJ2_18400</name>
</gene>
<sequence length="66" mass="6992">DLVGLVSLVCHCGPPSWSKPYFKVDPFNGGGSEHENGVVRIPDGPGLGIEIERAALEEFALKEADA</sequence>
<dbReference type="Gene3D" id="3.20.20.120">
    <property type="entry name" value="Enolase-like C-terminal domain"/>
    <property type="match status" value="1"/>
</dbReference>
<proteinExistence type="predicted"/>
<dbReference type="InterPro" id="IPR036849">
    <property type="entry name" value="Enolase-like_C_sf"/>
</dbReference>
<evidence type="ECO:0000313" key="2">
    <source>
        <dbReference type="Proteomes" id="UP001589755"/>
    </source>
</evidence>
<keyword evidence="2" id="KW-1185">Reference proteome</keyword>